<dbReference type="Gene3D" id="3.30.1370.140">
    <property type="entry name" value="HupH hydrogenase expression protein, C-terminal domain"/>
    <property type="match status" value="1"/>
</dbReference>
<accession>A0A3P3ZQI6</accession>
<protein>
    <submittedName>
        <fullName evidence="2">Hydrogenase expression/formation protein HupH</fullName>
    </submittedName>
</protein>
<evidence type="ECO:0000313" key="2">
    <source>
        <dbReference type="EMBL" id="VAY89035.1"/>
    </source>
</evidence>
<evidence type="ECO:0000259" key="1">
    <source>
        <dbReference type="Pfam" id="PF04809"/>
    </source>
</evidence>
<name>A0A3P3ZQI6_9ZZZZ</name>
<gene>
    <name evidence="2" type="ORF">CARN8_4850005</name>
</gene>
<sequence length="88" mass="9950">MSPEDLAYLYDAFGTGTVSILSRGYGNCRITSTRLANVWWVQYFNSTDQIILNTLEVVDVPEVALAADEDFLESVVRLGEWLSVMREQ</sequence>
<dbReference type="Pfam" id="PF04809">
    <property type="entry name" value="HupH_C"/>
    <property type="match status" value="1"/>
</dbReference>
<reference evidence="2" key="1">
    <citation type="submission" date="2018-10" db="EMBL/GenBank/DDBJ databases">
        <authorList>
            <person name="Plewniak F."/>
        </authorList>
    </citation>
    <scope>NUCLEOTIDE SEQUENCE</scope>
</reference>
<dbReference type="InterPro" id="IPR038527">
    <property type="entry name" value="HupH_C_sf"/>
</dbReference>
<feature type="domain" description="HupH hydrogenase expression protein C-terminal" evidence="1">
    <location>
        <begin position="1"/>
        <end position="84"/>
    </location>
</feature>
<organism evidence="2">
    <name type="scientific">mine drainage metagenome</name>
    <dbReference type="NCBI Taxonomy" id="410659"/>
    <lineage>
        <taxon>unclassified sequences</taxon>
        <taxon>metagenomes</taxon>
        <taxon>ecological metagenomes</taxon>
    </lineage>
</organism>
<dbReference type="EMBL" id="UOYP01000429">
    <property type="protein sequence ID" value="VAY89035.1"/>
    <property type="molecule type" value="Genomic_DNA"/>
</dbReference>
<dbReference type="InterPro" id="IPR006894">
    <property type="entry name" value="HupH_Hydgase_express_prot_C"/>
</dbReference>
<dbReference type="AlphaFoldDB" id="A0A3P3ZQI6"/>
<proteinExistence type="predicted"/>